<accession>A0A067JWI2</accession>
<dbReference type="PANTHER" id="PTHR14344">
    <property type="entry name" value="WD REPEAT PROTEIN"/>
    <property type="match status" value="1"/>
</dbReference>
<evidence type="ECO:0000256" key="1">
    <source>
        <dbReference type="ARBA" id="ARBA00004496"/>
    </source>
</evidence>
<evidence type="ECO:0000256" key="4">
    <source>
        <dbReference type="ARBA" id="ARBA00022694"/>
    </source>
</evidence>
<dbReference type="SUPFAM" id="SSF50978">
    <property type="entry name" value="WD40 repeat-like"/>
    <property type="match status" value="1"/>
</dbReference>
<gene>
    <name evidence="8" type="ORF">JCGZ_14092</name>
</gene>
<dbReference type="Gene3D" id="2.130.10.10">
    <property type="entry name" value="YVTN repeat-like/Quinoprotein amine dehydrogenase"/>
    <property type="match status" value="2"/>
</dbReference>
<dbReference type="InterPro" id="IPR001680">
    <property type="entry name" value="WD40_rpt"/>
</dbReference>
<sequence>MCLDAFPEDEVLVCGDLRGNLVLFPLLKSLLLETPAAPGIKISPLSYFKGAHGISSITSISVSKLSSCGIELCSTGADGCVCSFEFDQDQRSLEFIGMKQVKGLSLIKSVSVDNNSPHGLANCGYAIGFTSTDFIIWNLTTEAKVLQISCGGWRRPHSYYLGNIPEMDTCFAYVKDEMIYIHRQRVPERERRIFPQNLHIQFHGREMHSLCFVSENARIQVNGKNALFDKSSWIATGCEDGTVRLTRYTPRVESWSTSKLLGEHVGGSAVRSICFVSKMHIIPSDVTNLFDWSNQKNALTEDRDNPFLLLSVGAKRVLTSWLLRDRELDENGNPFVEQEQNKNGNEVPCMGASSSMSFKWLSTDMPTKNSSTQRRTKNFAKIGGMTENVARMESDGKSRSLLQEQGEVASKVCLDDKDEDDWRYLAVTAFLVKCTGSRLTVCFIVVACSDATLALRALVLPHRLWFDVAVLVPLSSPVLALQHVIFPEHLPSGGDTWIGNVYIVISGATDGSIALWDLTDSIESFMRLLSTLDEQKLISSQTRPRTGRGSQGGRWWRSLSSKPKKKLPVGSVAPRVEDRTNCNSVDHAMSEASTSDPLGCTTFCAQVMPDKPLEPEMKTVNSTPEICEIQPLHVLSSIHQSGVNCLHVSDIRDPCSCDSNFFFSVISGGDDQSLHCLKFDLSICRDSEIITPEVINLFGRPESIKNSIHLSQCQDKKYRIRFLYHDRISSAHSSAIKGVWTDGTWVFSTGLDQRIRCWAVKDHCKLIEKTHLIISVPEPEALCARACERNRYEIAVAGRGMQMVEFVAS</sequence>
<reference evidence="8 9" key="1">
    <citation type="journal article" date="2014" name="PLoS ONE">
        <title>Global Analysis of Gene Expression Profiles in Physic Nut (Jatropha curcas L.) Seedlings Exposed to Salt Stress.</title>
        <authorList>
            <person name="Zhang L."/>
            <person name="Zhang C."/>
            <person name="Wu P."/>
            <person name="Chen Y."/>
            <person name="Li M."/>
            <person name="Jiang H."/>
            <person name="Wu G."/>
        </authorList>
    </citation>
    <scope>NUCLEOTIDE SEQUENCE [LARGE SCALE GENOMIC DNA]</scope>
    <source>
        <strain evidence="9">cv. GZQX0401</strain>
        <tissue evidence="8">Young leaves</tissue>
    </source>
</reference>
<dbReference type="InterPro" id="IPR015943">
    <property type="entry name" value="WD40/YVTN_repeat-like_dom_sf"/>
</dbReference>
<dbReference type="OrthoDB" id="5594999at2759"/>
<keyword evidence="2" id="KW-0963">Cytoplasm</keyword>
<keyword evidence="5" id="KW-0677">Repeat</keyword>
<dbReference type="InterPro" id="IPR036322">
    <property type="entry name" value="WD40_repeat_dom_sf"/>
</dbReference>
<dbReference type="GO" id="GO:0030488">
    <property type="term" value="P:tRNA methylation"/>
    <property type="evidence" value="ECO:0007669"/>
    <property type="project" value="TreeGrafter"/>
</dbReference>
<dbReference type="EMBL" id="KK914782">
    <property type="protein sequence ID" value="KDP28321.1"/>
    <property type="molecule type" value="Genomic_DNA"/>
</dbReference>
<name>A0A067JWI2_JATCU</name>
<dbReference type="PROSITE" id="PS50082">
    <property type="entry name" value="WD_REPEATS_2"/>
    <property type="match status" value="1"/>
</dbReference>
<keyword evidence="9" id="KW-1185">Reference proteome</keyword>
<dbReference type="AlphaFoldDB" id="A0A067JWI2"/>
<evidence type="ECO:0000256" key="7">
    <source>
        <dbReference type="PROSITE-ProRule" id="PRU00221"/>
    </source>
</evidence>
<evidence type="ECO:0000256" key="5">
    <source>
        <dbReference type="ARBA" id="ARBA00022737"/>
    </source>
</evidence>
<dbReference type="PANTHER" id="PTHR14344:SF3">
    <property type="entry name" value="WD REPEAT-CONTAINING PROTEIN 6"/>
    <property type="match status" value="1"/>
</dbReference>
<comment type="similarity">
    <text evidence="6">Belongs to the WD repeat WDR6 family.</text>
</comment>
<keyword evidence="4" id="KW-0819">tRNA processing</keyword>
<evidence type="ECO:0000313" key="8">
    <source>
        <dbReference type="EMBL" id="KDP28321.1"/>
    </source>
</evidence>
<evidence type="ECO:0000256" key="2">
    <source>
        <dbReference type="ARBA" id="ARBA00022490"/>
    </source>
</evidence>
<feature type="repeat" description="WD" evidence="7">
    <location>
        <begin position="504"/>
        <end position="518"/>
    </location>
</feature>
<comment type="subcellular location">
    <subcellularLocation>
        <location evidence="1">Cytoplasm</location>
    </subcellularLocation>
</comment>
<keyword evidence="3 7" id="KW-0853">WD repeat</keyword>
<dbReference type="SUPFAM" id="SSF50998">
    <property type="entry name" value="Quinoprotein alcohol dehydrogenase-like"/>
    <property type="match status" value="1"/>
</dbReference>
<organism evidence="8 9">
    <name type="scientific">Jatropha curcas</name>
    <name type="common">Barbados nut</name>
    <dbReference type="NCBI Taxonomy" id="180498"/>
    <lineage>
        <taxon>Eukaryota</taxon>
        <taxon>Viridiplantae</taxon>
        <taxon>Streptophyta</taxon>
        <taxon>Embryophyta</taxon>
        <taxon>Tracheophyta</taxon>
        <taxon>Spermatophyta</taxon>
        <taxon>Magnoliopsida</taxon>
        <taxon>eudicotyledons</taxon>
        <taxon>Gunneridae</taxon>
        <taxon>Pentapetalae</taxon>
        <taxon>rosids</taxon>
        <taxon>fabids</taxon>
        <taxon>Malpighiales</taxon>
        <taxon>Euphorbiaceae</taxon>
        <taxon>Crotonoideae</taxon>
        <taxon>Jatropheae</taxon>
        <taxon>Jatropha</taxon>
    </lineage>
</organism>
<protein>
    <submittedName>
        <fullName evidence="8">Uncharacterized protein</fullName>
    </submittedName>
</protein>
<dbReference type="InterPro" id="IPR051973">
    <property type="entry name" value="tRNA_Anticodon_Mtase-Reg"/>
</dbReference>
<dbReference type="Proteomes" id="UP000027138">
    <property type="component" value="Unassembled WGS sequence"/>
</dbReference>
<evidence type="ECO:0000313" key="9">
    <source>
        <dbReference type="Proteomes" id="UP000027138"/>
    </source>
</evidence>
<proteinExistence type="inferred from homology"/>
<evidence type="ECO:0000256" key="3">
    <source>
        <dbReference type="ARBA" id="ARBA00022574"/>
    </source>
</evidence>
<dbReference type="STRING" id="180498.A0A067JWI2"/>
<dbReference type="InterPro" id="IPR011047">
    <property type="entry name" value="Quinoprotein_ADH-like_sf"/>
</dbReference>
<dbReference type="GO" id="GO:0005737">
    <property type="term" value="C:cytoplasm"/>
    <property type="evidence" value="ECO:0007669"/>
    <property type="project" value="UniProtKB-SubCell"/>
</dbReference>
<evidence type="ECO:0000256" key="6">
    <source>
        <dbReference type="ARBA" id="ARBA00038255"/>
    </source>
</evidence>